<dbReference type="InterPro" id="IPR058240">
    <property type="entry name" value="rSAM_sf"/>
</dbReference>
<protein>
    <submittedName>
        <fullName evidence="8">Radical SAM superfamily enzyme YgiQ (UPF0313 family)</fullName>
    </submittedName>
</protein>
<dbReference type="PANTHER" id="PTHR43409:SF16">
    <property type="entry name" value="SLR0320 PROTEIN"/>
    <property type="match status" value="1"/>
</dbReference>
<dbReference type="SFLD" id="SFLDG01123">
    <property type="entry name" value="methyltransferase_(Class_B)"/>
    <property type="match status" value="1"/>
</dbReference>
<dbReference type="SUPFAM" id="SSF52242">
    <property type="entry name" value="Cobalamin (vitamin B12)-binding domain"/>
    <property type="match status" value="1"/>
</dbReference>
<dbReference type="InterPro" id="IPR034466">
    <property type="entry name" value="Methyltransferase_Class_B"/>
</dbReference>
<dbReference type="Pfam" id="PF04055">
    <property type="entry name" value="Radical_SAM"/>
    <property type="match status" value="1"/>
</dbReference>
<comment type="caution">
    <text evidence="8">The sequence shown here is derived from an EMBL/GenBank/DDBJ whole genome shotgun (WGS) entry which is preliminary data.</text>
</comment>
<dbReference type="SFLD" id="SFLDS00029">
    <property type="entry name" value="Radical_SAM"/>
    <property type="match status" value="1"/>
</dbReference>
<dbReference type="GO" id="GO:0051539">
    <property type="term" value="F:4 iron, 4 sulfur cluster binding"/>
    <property type="evidence" value="ECO:0007669"/>
    <property type="project" value="UniProtKB-KW"/>
</dbReference>
<dbReference type="SFLD" id="SFLDG01082">
    <property type="entry name" value="B12-binding_domain_containing"/>
    <property type="match status" value="1"/>
</dbReference>
<name>A0A562J2R5_9FIRM</name>
<dbReference type="InterPro" id="IPR007197">
    <property type="entry name" value="rSAM"/>
</dbReference>
<dbReference type="SMART" id="SM00729">
    <property type="entry name" value="Elp3"/>
    <property type="match status" value="1"/>
</dbReference>
<dbReference type="PANTHER" id="PTHR43409">
    <property type="entry name" value="ANAEROBIC MAGNESIUM-PROTOPORPHYRIN IX MONOMETHYL ESTER CYCLASE-RELATED"/>
    <property type="match status" value="1"/>
</dbReference>
<organism evidence="8 9">
    <name type="scientific">Sedimentibacter saalensis</name>
    <dbReference type="NCBI Taxonomy" id="130788"/>
    <lineage>
        <taxon>Bacteria</taxon>
        <taxon>Bacillati</taxon>
        <taxon>Bacillota</taxon>
        <taxon>Tissierellia</taxon>
        <taxon>Sedimentibacter</taxon>
    </lineage>
</organism>
<feature type="domain" description="B12-binding" evidence="6">
    <location>
        <begin position="1"/>
        <end position="134"/>
    </location>
</feature>
<dbReference type="InterPro" id="IPR006158">
    <property type="entry name" value="Cobalamin-bd"/>
</dbReference>
<evidence type="ECO:0000313" key="9">
    <source>
        <dbReference type="Proteomes" id="UP000315343"/>
    </source>
</evidence>
<dbReference type="Proteomes" id="UP000315343">
    <property type="component" value="Unassembled WGS sequence"/>
</dbReference>
<dbReference type="OrthoDB" id="9801424at2"/>
<evidence type="ECO:0000259" key="6">
    <source>
        <dbReference type="PROSITE" id="PS51332"/>
    </source>
</evidence>
<keyword evidence="3" id="KW-0479">Metal-binding</keyword>
<keyword evidence="2" id="KW-0949">S-adenosyl-L-methionine</keyword>
<dbReference type="GO" id="GO:0046872">
    <property type="term" value="F:metal ion binding"/>
    <property type="evidence" value="ECO:0007669"/>
    <property type="project" value="UniProtKB-KW"/>
</dbReference>
<gene>
    <name evidence="8" type="ORF">LY60_03325</name>
</gene>
<dbReference type="SUPFAM" id="SSF102114">
    <property type="entry name" value="Radical SAM enzymes"/>
    <property type="match status" value="1"/>
</dbReference>
<dbReference type="GO" id="GO:0031419">
    <property type="term" value="F:cobalamin binding"/>
    <property type="evidence" value="ECO:0007669"/>
    <property type="project" value="InterPro"/>
</dbReference>
<sequence length="576" mass="69118">MKILLVTLDSKFIHANLAVRYLKKFCKDDDFNIEIKEFTINQKQEYIIGEILSANADLICFSCYIWNIEYIKEISYIIKEAKNDLDILWGGPEVSFEVKKLMEEETYVDYVVFGEGEITFREFLKQYHSENTDYSSINGLVFRKEKSIIINEERNLILNLDELSYPYEEVDDFEDKIIYYESSRGCPFCCSFCMSSIDKRMRTFSMERVKRDLAMLLKTNARQIKFVDRTFNADYKRSMEIMSFIIANNHNNMTIHFEITADIINNEFLEFVGTLPVNMFQFEIGVQSLNDETLKEINRHMDINKLFDIVRFIEDHNNVHLHLDLIAGLPYEDYNTFKKSFDGLHNLQSEKIQLGFLKVLKGTKIYADKEKHEIRYRKTAPYEVIRTKYISAEEIFKLKDIEELVDKYYNEKYFEKTLEYILKHYFTSSAFEFYESFSSFWKNNDLYKVSHSRKKLYKILYDYVQCLDGINNEFIDCMKYDYVFNNQHEDIPDYLIRESEDKYRLIKRYLANDADFRKTYFAHAKKEEKIVNDFRIVEIGKNATLFIYYDKDNIFNRCLTHVINHAIEEIDYEQKR</sequence>
<feature type="domain" description="Radical SAM core" evidence="7">
    <location>
        <begin position="172"/>
        <end position="391"/>
    </location>
</feature>
<dbReference type="Pfam" id="PF13311">
    <property type="entry name" value="DUF4080"/>
    <property type="match status" value="1"/>
</dbReference>
<dbReference type="RefSeq" id="WP_145086339.1">
    <property type="nucleotide sequence ID" value="NZ_VLKH01000013.1"/>
</dbReference>
<dbReference type="GO" id="GO:0005829">
    <property type="term" value="C:cytosol"/>
    <property type="evidence" value="ECO:0007669"/>
    <property type="project" value="TreeGrafter"/>
</dbReference>
<evidence type="ECO:0000256" key="2">
    <source>
        <dbReference type="ARBA" id="ARBA00022691"/>
    </source>
</evidence>
<keyword evidence="5" id="KW-0411">Iron-sulfur</keyword>
<evidence type="ECO:0000256" key="3">
    <source>
        <dbReference type="ARBA" id="ARBA00022723"/>
    </source>
</evidence>
<dbReference type="PROSITE" id="PS51918">
    <property type="entry name" value="RADICAL_SAM"/>
    <property type="match status" value="1"/>
</dbReference>
<accession>A0A562J2R5</accession>
<dbReference type="Gene3D" id="3.40.50.280">
    <property type="entry name" value="Cobalamin-binding domain"/>
    <property type="match status" value="1"/>
</dbReference>
<dbReference type="PROSITE" id="PS51332">
    <property type="entry name" value="B12_BINDING"/>
    <property type="match status" value="1"/>
</dbReference>
<evidence type="ECO:0000256" key="4">
    <source>
        <dbReference type="ARBA" id="ARBA00023004"/>
    </source>
</evidence>
<dbReference type="InterPro" id="IPR006638">
    <property type="entry name" value="Elp3/MiaA/NifB-like_rSAM"/>
</dbReference>
<dbReference type="InterPro" id="IPR023404">
    <property type="entry name" value="rSAM_horseshoe"/>
</dbReference>
<comment type="cofactor">
    <cofactor evidence="1">
        <name>[4Fe-4S] cluster</name>
        <dbReference type="ChEBI" id="CHEBI:49883"/>
    </cofactor>
</comment>
<dbReference type="InterPro" id="IPR051198">
    <property type="entry name" value="BchE-like"/>
</dbReference>
<evidence type="ECO:0000313" key="8">
    <source>
        <dbReference type="EMBL" id="TWH77559.1"/>
    </source>
</evidence>
<keyword evidence="4" id="KW-0408">Iron</keyword>
<dbReference type="AlphaFoldDB" id="A0A562J2R5"/>
<dbReference type="EMBL" id="VLKH01000013">
    <property type="protein sequence ID" value="TWH77559.1"/>
    <property type="molecule type" value="Genomic_DNA"/>
</dbReference>
<keyword evidence="9" id="KW-1185">Reference proteome</keyword>
<reference evidence="8 9" key="1">
    <citation type="submission" date="2019-07" db="EMBL/GenBank/DDBJ databases">
        <title>Genomic Encyclopedia of Type Strains, Phase I: the one thousand microbial genomes (KMG-I) project.</title>
        <authorList>
            <person name="Kyrpides N."/>
        </authorList>
    </citation>
    <scope>NUCLEOTIDE SEQUENCE [LARGE SCALE GENOMIC DNA]</scope>
    <source>
        <strain evidence="8 9">DSM 13558</strain>
    </source>
</reference>
<dbReference type="InterPro" id="IPR025288">
    <property type="entry name" value="DUF4080"/>
</dbReference>
<evidence type="ECO:0000256" key="1">
    <source>
        <dbReference type="ARBA" id="ARBA00001966"/>
    </source>
</evidence>
<dbReference type="Pfam" id="PF02310">
    <property type="entry name" value="B12-binding"/>
    <property type="match status" value="1"/>
</dbReference>
<dbReference type="GO" id="GO:0003824">
    <property type="term" value="F:catalytic activity"/>
    <property type="evidence" value="ECO:0007669"/>
    <property type="project" value="InterPro"/>
</dbReference>
<dbReference type="InterPro" id="IPR036724">
    <property type="entry name" value="Cobalamin-bd_sf"/>
</dbReference>
<proteinExistence type="predicted"/>
<evidence type="ECO:0000256" key="5">
    <source>
        <dbReference type="ARBA" id="ARBA00023014"/>
    </source>
</evidence>
<dbReference type="CDD" id="cd02068">
    <property type="entry name" value="radical_SAM_B12_BD"/>
    <property type="match status" value="1"/>
</dbReference>
<dbReference type="Gene3D" id="3.80.30.20">
    <property type="entry name" value="tm_1862 like domain"/>
    <property type="match status" value="1"/>
</dbReference>
<evidence type="ECO:0000259" key="7">
    <source>
        <dbReference type="PROSITE" id="PS51918"/>
    </source>
</evidence>